<keyword evidence="8 9" id="KW-0472">Membrane</keyword>
<name>A0A6T6PG81_9RHOD</name>
<keyword evidence="2 9" id="KW-0813">Transport</keyword>
<keyword evidence="3 9" id="KW-0109">Calcium transport</keyword>
<evidence type="ECO:0000256" key="10">
    <source>
        <dbReference type="SAM" id="MobiDB-lite"/>
    </source>
</evidence>
<dbReference type="EMBL" id="HBFP01013069">
    <property type="protein sequence ID" value="CAD8825048.1"/>
    <property type="molecule type" value="Transcribed_RNA"/>
</dbReference>
<protein>
    <recommendedName>
        <fullName evidence="11">Sodium/calcium exchanger membrane region domain-containing protein</fullName>
    </recommendedName>
</protein>
<evidence type="ECO:0000256" key="5">
    <source>
        <dbReference type="ARBA" id="ARBA00022837"/>
    </source>
</evidence>
<evidence type="ECO:0000256" key="6">
    <source>
        <dbReference type="ARBA" id="ARBA00022989"/>
    </source>
</evidence>
<feature type="transmembrane region" description="Helical" evidence="9">
    <location>
        <begin position="216"/>
        <end position="237"/>
    </location>
</feature>
<feature type="transmembrane region" description="Helical" evidence="9">
    <location>
        <begin position="396"/>
        <end position="423"/>
    </location>
</feature>
<evidence type="ECO:0000256" key="8">
    <source>
        <dbReference type="ARBA" id="ARBA00023136"/>
    </source>
</evidence>
<dbReference type="InterPro" id="IPR004837">
    <property type="entry name" value="NaCa_Exmemb"/>
</dbReference>
<feature type="transmembrane region" description="Helical" evidence="9">
    <location>
        <begin position="145"/>
        <end position="166"/>
    </location>
</feature>
<dbReference type="GO" id="GO:0012505">
    <property type="term" value="C:endomembrane system"/>
    <property type="evidence" value="ECO:0007669"/>
    <property type="project" value="UniProtKB-SubCell"/>
</dbReference>
<dbReference type="GO" id="GO:0005774">
    <property type="term" value="C:vacuolar membrane"/>
    <property type="evidence" value="ECO:0007669"/>
    <property type="project" value="UniProtKB-ARBA"/>
</dbReference>
<dbReference type="Gene3D" id="1.20.1420.30">
    <property type="entry name" value="NCX, central ion-binding region"/>
    <property type="match status" value="2"/>
</dbReference>
<feature type="transmembrane region" description="Helical" evidence="9">
    <location>
        <begin position="249"/>
        <end position="268"/>
    </location>
</feature>
<dbReference type="EMBL" id="HBFP01013071">
    <property type="protein sequence ID" value="CAD8825050.1"/>
    <property type="molecule type" value="Transcribed_RNA"/>
</dbReference>
<keyword evidence="5 9" id="KW-0106">Calcium</keyword>
<reference evidence="12" key="1">
    <citation type="submission" date="2021-01" db="EMBL/GenBank/DDBJ databases">
        <authorList>
            <person name="Corre E."/>
            <person name="Pelletier E."/>
            <person name="Niang G."/>
            <person name="Scheremetjew M."/>
            <person name="Finn R."/>
            <person name="Kale V."/>
            <person name="Holt S."/>
            <person name="Cochrane G."/>
            <person name="Meng A."/>
            <person name="Brown T."/>
            <person name="Cohen L."/>
        </authorList>
    </citation>
    <scope>NUCLEOTIDE SEQUENCE</scope>
    <source>
        <strain evidence="12">CCMP3278</strain>
    </source>
</reference>
<evidence type="ECO:0000256" key="4">
    <source>
        <dbReference type="ARBA" id="ARBA00022692"/>
    </source>
</evidence>
<feature type="transmembrane region" description="Helical" evidence="9">
    <location>
        <begin position="460"/>
        <end position="481"/>
    </location>
</feature>
<keyword evidence="6 9" id="KW-1133">Transmembrane helix</keyword>
<evidence type="ECO:0000256" key="7">
    <source>
        <dbReference type="ARBA" id="ARBA00023065"/>
    </source>
</evidence>
<feature type="transmembrane region" description="Helical" evidence="9">
    <location>
        <begin position="331"/>
        <end position="351"/>
    </location>
</feature>
<organism evidence="12">
    <name type="scientific">Timspurckia oligopyrenoides</name>
    <dbReference type="NCBI Taxonomy" id="708627"/>
    <lineage>
        <taxon>Eukaryota</taxon>
        <taxon>Rhodophyta</taxon>
        <taxon>Bangiophyceae</taxon>
        <taxon>Porphyridiales</taxon>
        <taxon>Porphyridiaceae</taxon>
        <taxon>Timspurckia</taxon>
    </lineage>
</organism>
<feature type="domain" description="Sodium/calcium exchanger membrane region" evidence="11">
    <location>
        <begin position="114"/>
        <end position="270"/>
    </location>
</feature>
<evidence type="ECO:0000256" key="1">
    <source>
        <dbReference type="ARBA" id="ARBA00004127"/>
    </source>
</evidence>
<evidence type="ECO:0000256" key="2">
    <source>
        <dbReference type="ARBA" id="ARBA00022448"/>
    </source>
</evidence>
<evidence type="ECO:0000313" key="13">
    <source>
        <dbReference type="EMBL" id="CAD8825050.1"/>
    </source>
</evidence>
<dbReference type="PANTHER" id="PTHR31503:SF22">
    <property type="entry name" value="VACUOLAR CALCIUM ION TRANSPORTER"/>
    <property type="match status" value="1"/>
</dbReference>
<feature type="transmembrane region" description="Helical" evidence="9">
    <location>
        <begin position="363"/>
        <end position="390"/>
    </location>
</feature>
<dbReference type="InterPro" id="IPR004713">
    <property type="entry name" value="CaH_exchang"/>
</dbReference>
<accession>A0A6T6PG81</accession>
<feature type="compositionally biased region" description="Acidic residues" evidence="10">
    <location>
        <begin position="314"/>
        <end position="323"/>
    </location>
</feature>
<comment type="subcellular location">
    <subcellularLocation>
        <location evidence="1">Endomembrane system</location>
        <topology evidence="1">Multi-pass membrane protein</topology>
    </subcellularLocation>
</comment>
<sequence length="482" mass="51414">MDLLSAETRKILGSYGATTPSTSAATTSNALQSDGHHVHLEPSTDYGLKPRHSRKWNDRSSIMNSVMRQSTMPLSVMGQGKRAGLQGYRSPLNYLLPLVPLGIVGGILGWAPSAVFLLNFCGCIPLATILGRATEDVAEHTNETIGGLINATFGNAVELILSIVALRAGNLDVVRNTLVGSILSNLLLVLGSSLFFGGLIFREQEILPVVVENNSLALGVSLAGFVLPTLFSIVLDHAKASNIQSKNEIFSLVTSILMLVVYACYLFFQLYTHADFFDGIEDEGDDEIENVDTEFTPLARGNGDDGVFARDGSEESEADDDNEIPPAPMKVALTILVIDVAVVAVCCEFLVGSIDGFATRMHLGTAFVAVILLPVIGNAVEHLSAVMVAMKNKMDLSVGIACGSSVQIAMFAAPLMVVVSWVVTPSGVPRLTLDLDFLDLVTVGIAVFTANLTLRDASTNWLEGASLIMIYLMIGTAFYIIG</sequence>
<feature type="region of interest" description="Disordered" evidence="10">
    <location>
        <begin position="298"/>
        <end position="325"/>
    </location>
</feature>
<evidence type="ECO:0000256" key="9">
    <source>
        <dbReference type="RuleBase" id="RU365028"/>
    </source>
</evidence>
<comment type="similarity">
    <text evidence="9">Belongs to the Ca(2+):cation antiporter (CaCA) (TC 2.A.19) family.</text>
</comment>
<dbReference type="GO" id="GO:0006874">
    <property type="term" value="P:intracellular calcium ion homeostasis"/>
    <property type="evidence" value="ECO:0007669"/>
    <property type="project" value="TreeGrafter"/>
</dbReference>
<evidence type="ECO:0000256" key="3">
    <source>
        <dbReference type="ARBA" id="ARBA00022568"/>
    </source>
</evidence>
<comment type="caution">
    <text evidence="9">Lacks conserved residue(s) required for the propagation of feature annotation.</text>
</comment>
<feature type="domain" description="Sodium/calcium exchanger membrane region" evidence="11">
    <location>
        <begin position="333"/>
        <end position="474"/>
    </location>
</feature>
<dbReference type="Pfam" id="PF01699">
    <property type="entry name" value="Na_Ca_ex"/>
    <property type="match status" value="2"/>
</dbReference>
<proteinExistence type="inferred from homology"/>
<keyword evidence="9" id="KW-0050">Antiport</keyword>
<dbReference type="GO" id="GO:0015369">
    <property type="term" value="F:calcium:proton antiporter activity"/>
    <property type="evidence" value="ECO:0007669"/>
    <property type="project" value="UniProtKB-UniRule"/>
</dbReference>
<dbReference type="NCBIfam" id="TIGR00378">
    <property type="entry name" value="cax"/>
    <property type="match status" value="1"/>
</dbReference>
<keyword evidence="7 9" id="KW-0406">Ion transport</keyword>
<gene>
    <name evidence="12" type="ORF">TOLI1172_LOCUS9447</name>
    <name evidence="13" type="ORF">TOLI1172_LOCUS9449</name>
</gene>
<dbReference type="AlphaFoldDB" id="A0A6T6PG81"/>
<dbReference type="PANTHER" id="PTHR31503">
    <property type="entry name" value="VACUOLAR CALCIUM ION TRANSPORTER"/>
    <property type="match status" value="1"/>
</dbReference>
<feature type="transmembrane region" description="Helical" evidence="9">
    <location>
        <begin position="435"/>
        <end position="454"/>
    </location>
</feature>
<dbReference type="InterPro" id="IPR044880">
    <property type="entry name" value="NCX_ion-bd_dom_sf"/>
</dbReference>
<evidence type="ECO:0000313" key="12">
    <source>
        <dbReference type="EMBL" id="CAD8825048.1"/>
    </source>
</evidence>
<keyword evidence="4 9" id="KW-0812">Transmembrane</keyword>
<feature type="transmembrane region" description="Helical" evidence="9">
    <location>
        <begin position="92"/>
        <end position="111"/>
    </location>
</feature>
<dbReference type="InterPro" id="IPR004798">
    <property type="entry name" value="CAX-like"/>
</dbReference>
<feature type="transmembrane region" description="Helical" evidence="9">
    <location>
        <begin position="178"/>
        <end position="201"/>
    </location>
</feature>
<evidence type="ECO:0000259" key="11">
    <source>
        <dbReference type="Pfam" id="PF01699"/>
    </source>
</evidence>